<feature type="coiled-coil region" evidence="1">
    <location>
        <begin position="793"/>
        <end position="820"/>
    </location>
</feature>
<keyword evidence="4" id="KW-1185">Reference proteome</keyword>
<evidence type="ECO:0000313" key="4">
    <source>
        <dbReference type="Proteomes" id="UP000195080"/>
    </source>
</evidence>
<accession>A0ABZ2T9M0</accession>
<protein>
    <recommendedName>
        <fullName evidence="2">Novel STAND NTPase 3 domain-containing protein</fullName>
    </recommendedName>
</protein>
<dbReference type="InterPro" id="IPR027417">
    <property type="entry name" value="P-loop_NTPase"/>
</dbReference>
<feature type="domain" description="Novel STAND NTPase 3" evidence="2">
    <location>
        <begin position="190"/>
        <end position="329"/>
    </location>
</feature>
<sequence>MTRINLLQNKIIELEGGAFQGLCDAYLYKKYQLKNIHSLGSQEGTNKTTIGVPDSYVHHEDGTYTFIMYGHQKSYKSKIEEDIKNCLNGNVKMVPYVDIKRIIICHTSTNITTIEDKKFRQLGGDVKVELIGLDTIVQDLNTPTYQAIAKDFLNIKIDSGQIFSISDFVKSYDKGGMSAPLDIEFKFRENDFTELVNQIKKNDSVLVSGASGVGKTRLVLEVCRSFESKGYQVFCVKSNGQSLYDDFTMSASEPGRFLFFLDDINVTTDVRAIIGFIQSSSDLKEIKLVATVRDYEKGKISGLLNEFTYFHEKRISSLSVEEVRTILEECLEIKNRDYQDRIVKISKGNIRLAIFAGKSAINDINSVNNPTGIFKAYYGKIFEERFVELNYVKVLFIISLLGTVKMNETDFATKLLEEFGIDWKEFREIGLLFHQNELVDFYLEEVIKVNDQSFKDYILEYSLIEKKIISISRLLEIGLVKNRKQIVSAINTLVNIFSSEKTQEYVSKEILSQWNVATENEQDLYLESFYRLNPLKSLAILKKKIDGFSQVNFEISDEYFNSKSNYNTINSKEVSILSGYKNTSCFQEAIELLVEVLNKRPDWFMDIYFSFSSLTYDRSSYHLDYEKEYVLLEKLWSLREIGDNNFDFLIFKVVDELLACSHEITEDGDSPNSISFSHMSINLSEGTKQLRSLCWKILSELYKESPYQNKVLKTLVGNHWRGFEDYIIPIFEYDMQEVKKFFVDSWEELTFEQCLTLSKLVEFSVHFEVNIDEGFMGYKDNREYCYYEVIASNDRLERLSENTEKRIERIKSESKDFTLEDYKQLFSVAKKIEQKNKFIETYSIGENLSILVRNVDSEILPDILKLYFSFDAPFSGSLSVIVIDLLNSQGFDETFNLISQFDFPNRNIWINTMWTCLPKEMVSENQIALLIEHINSEGKNQNPSIPRFSDLLKFQNVDKLIVQKVSELIAVISESNQNIAQSFLLEFHNRPKELVEVFSKNIVILEKMYFSLQFDYQGLILSEIIKLDLAFWVVYTKQVDMSSFHNNYDKEIFKQIWILDNYNELIDVAYENIVAPSYNFYFSFGKHETIFPVDIGQDSIRNNHIKTWVLNFISKHSDNFEEVQNIFSVFVNNQNDEDKIQYIEKFLSCNKNYNDFMKLSLNPSSHSWSGSYVPIIEGEVNFWKKLLAQNFLKGIEFIEHKNSIGERINFLENKKKETLLREYQDDYLNP</sequence>
<evidence type="ECO:0000313" key="3">
    <source>
        <dbReference type="EMBL" id="WYJ86804.1"/>
    </source>
</evidence>
<dbReference type="Proteomes" id="UP000195080">
    <property type="component" value="Chromosome"/>
</dbReference>
<organism evidence="3 4">
    <name type="scientific">Candidatus Enterococcus lemimoniae</name>
    <dbReference type="NCBI Taxonomy" id="1834167"/>
    <lineage>
        <taxon>Bacteria</taxon>
        <taxon>Bacillati</taxon>
        <taxon>Bacillota</taxon>
        <taxon>Bacilli</taxon>
        <taxon>Lactobacillales</taxon>
        <taxon>Enterococcaceae</taxon>
        <taxon>Enterococcus</taxon>
    </lineage>
</organism>
<evidence type="ECO:0000259" key="2">
    <source>
        <dbReference type="Pfam" id="PF20720"/>
    </source>
</evidence>
<evidence type="ECO:0000256" key="1">
    <source>
        <dbReference type="SAM" id="Coils"/>
    </source>
</evidence>
<dbReference type="SUPFAM" id="SSF52540">
    <property type="entry name" value="P-loop containing nucleoside triphosphate hydrolases"/>
    <property type="match status" value="1"/>
</dbReference>
<name>A0ABZ2T9M0_9ENTE</name>
<reference evidence="4" key="1">
    <citation type="submission" date="2017-05" db="EMBL/GenBank/DDBJ databases">
        <title>The Genome Sequence of EEnterococcus faecalis 9F2_4866.</title>
        <authorList>
            <consortium name="The Broad Institute Genomics Platform"/>
            <consortium name="The Broad Institute Genomic Center for Infectious Diseases"/>
            <person name="Earl A."/>
            <person name="Manson A."/>
            <person name="Schwartman J."/>
            <person name="Gilmore M."/>
            <person name="Abouelleil A."/>
            <person name="Cao P."/>
            <person name="Chapman S."/>
            <person name="Cusick C."/>
            <person name="Shea T."/>
            <person name="Young S."/>
            <person name="Neafsey D."/>
            <person name="Nusbaum C."/>
            <person name="Birren B."/>
        </authorList>
    </citation>
    <scope>NUCLEOTIDE SEQUENCE [LARGE SCALE GENOMIC DNA]</scope>
    <source>
        <strain evidence="4">12C11_DIV0727</strain>
    </source>
</reference>
<proteinExistence type="predicted"/>
<keyword evidence="1" id="KW-0175">Coiled coil</keyword>
<dbReference type="EMBL" id="CP147248">
    <property type="protein sequence ID" value="WYJ86804.1"/>
    <property type="molecule type" value="Genomic_DNA"/>
</dbReference>
<dbReference type="Pfam" id="PF20720">
    <property type="entry name" value="nSTAND3"/>
    <property type="match status" value="1"/>
</dbReference>
<gene>
    <name evidence="3" type="ORF">A5866_001888</name>
</gene>
<dbReference type="Gene3D" id="3.40.50.300">
    <property type="entry name" value="P-loop containing nucleotide triphosphate hydrolases"/>
    <property type="match status" value="1"/>
</dbReference>
<reference evidence="3 4" key="2">
    <citation type="submission" date="2024-03" db="EMBL/GenBank/DDBJ databases">
        <title>The Genome Sequence of Enterococcus sp. DIV0727d.</title>
        <authorList>
            <consortium name="The Broad Institute Genomics Platform"/>
            <consortium name="The Broad Institute Microbial Omics Core"/>
            <consortium name="The Broad Institute Genomic Center for Infectious Diseases"/>
            <person name="Earl A."/>
            <person name="Manson A."/>
            <person name="Gilmore M."/>
            <person name="Schwartman J."/>
            <person name="Shea T."/>
            <person name="Abouelleil A."/>
            <person name="Cao P."/>
            <person name="Chapman S."/>
            <person name="Cusick C."/>
            <person name="Young S."/>
            <person name="Neafsey D."/>
            <person name="Nusbaum C."/>
            <person name="Birren B."/>
        </authorList>
    </citation>
    <scope>NUCLEOTIDE SEQUENCE [LARGE SCALE GENOMIC DNA]</scope>
    <source>
        <strain evidence="3 4">12C11_DIV0727</strain>
    </source>
</reference>
<dbReference type="RefSeq" id="WP_339099655.1">
    <property type="nucleotide sequence ID" value="NZ_CP147248.1"/>
</dbReference>
<dbReference type="InterPro" id="IPR049050">
    <property type="entry name" value="nSTAND3"/>
</dbReference>